<dbReference type="CDD" id="cd07971">
    <property type="entry name" value="OBF_DNA_ligase_LigD"/>
    <property type="match status" value="1"/>
</dbReference>
<feature type="domain" description="ATP-dependent DNA ligase family profile" evidence="6">
    <location>
        <begin position="123"/>
        <end position="213"/>
    </location>
</feature>
<dbReference type="AlphaFoldDB" id="A0A4S2GWV1"/>
<accession>A0A4S2GWV1</accession>
<dbReference type="GO" id="GO:0006310">
    <property type="term" value="P:DNA recombination"/>
    <property type="evidence" value="ECO:0007669"/>
    <property type="project" value="InterPro"/>
</dbReference>
<evidence type="ECO:0000256" key="1">
    <source>
        <dbReference type="ARBA" id="ARBA00007572"/>
    </source>
</evidence>
<reference evidence="7 8" key="1">
    <citation type="journal article" date="2017" name="Int. J. Syst. Evol. Microbiol.">
        <title>Marinicauda algicola sp. nov., isolated from a marine red alga Rhodosorus marinus.</title>
        <authorList>
            <person name="Jeong S.E."/>
            <person name="Jeon S.H."/>
            <person name="Chun B.H."/>
            <person name="Kim D.W."/>
            <person name="Jeon C.O."/>
        </authorList>
    </citation>
    <scope>NUCLEOTIDE SEQUENCE [LARGE SCALE GENOMIC DNA]</scope>
    <source>
        <strain evidence="7 8">JCM 31718</strain>
    </source>
</reference>
<dbReference type="PROSITE" id="PS00333">
    <property type="entry name" value="DNA_LIGASE_A2"/>
    <property type="match status" value="1"/>
</dbReference>
<organism evidence="7 8">
    <name type="scientific">Marinicauda algicola</name>
    <dbReference type="NCBI Taxonomy" id="2029849"/>
    <lineage>
        <taxon>Bacteria</taxon>
        <taxon>Pseudomonadati</taxon>
        <taxon>Pseudomonadota</taxon>
        <taxon>Alphaproteobacteria</taxon>
        <taxon>Maricaulales</taxon>
        <taxon>Maricaulaceae</taxon>
        <taxon>Marinicauda</taxon>
    </lineage>
</organism>
<dbReference type="PANTHER" id="PTHR45674:SF4">
    <property type="entry name" value="DNA LIGASE 1"/>
    <property type="match status" value="1"/>
</dbReference>
<name>A0A4S2GWV1_9PROT</name>
<comment type="caution">
    <text evidence="7">The sequence shown here is derived from an EMBL/GenBank/DDBJ whole genome shotgun (WGS) entry which is preliminary data.</text>
</comment>
<dbReference type="InterPro" id="IPR014146">
    <property type="entry name" value="LigD_ligase_dom"/>
</dbReference>
<dbReference type="GO" id="GO:0005524">
    <property type="term" value="F:ATP binding"/>
    <property type="evidence" value="ECO:0007669"/>
    <property type="project" value="InterPro"/>
</dbReference>
<dbReference type="RefSeq" id="WP_135997117.1">
    <property type="nucleotide sequence ID" value="NZ_CP071057.1"/>
</dbReference>
<gene>
    <name evidence="7" type="ORF">E5163_14115</name>
</gene>
<dbReference type="PROSITE" id="PS50160">
    <property type="entry name" value="DNA_LIGASE_A3"/>
    <property type="match status" value="1"/>
</dbReference>
<evidence type="ECO:0000256" key="3">
    <source>
        <dbReference type="ARBA" id="ARBA00022598"/>
    </source>
</evidence>
<dbReference type="Pfam" id="PF01068">
    <property type="entry name" value="DNA_ligase_A_M"/>
    <property type="match status" value="1"/>
</dbReference>
<dbReference type="InterPro" id="IPR012310">
    <property type="entry name" value="DNA_ligase_ATP-dep_cent"/>
</dbReference>
<evidence type="ECO:0000256" key="5">
    <source>
        <dbReference type="SAM" id="MobiDB-lite"/>
    </source>
</evidence>
<dbReference type="Proteomes" id="UP000308054">
    <property type="component" value="Unassembled WGS sequence"/>
</dbReference>
<dbReference type="Gene3D" id="2.40.50.140">
    <property type="entry name" value="Nucleic acid-binding proteins"/>
    <property type="match status" value="1"/>
</dbReference>
<dbReference type="PANTHER" id="PTHR45674">
    <property type="entry name" value="DNA LIGASE 1/3 FAMILY MEMBER"/>
    <property type="match status" value="1"/>
</dbReference>
<dbReference type="InterPro" id="IPR012340">
    <property type="entry name" value="NA-bd_OB-fold"/>
</dbReference>
<dbReference type="SUPFAM" id="SSF50249">
    <property type="entry name" value="Nucleic acid-binding proteins"/>
    <property type="match status" value="1"/>
</dbReference>
<dbReference type="EC" id="6.5.1.1" evidence="2"/>
<feature type="compositionally biased region" description="Basic and acidic residues" evidence="5">
    <location>
        <begin position="320"/>
        <end position="345"/>
    </location>
</feature>
<feature type="region of interest" description="Disordered" evidence="5">
    <location>
        <begin position="314"/>
        <end position="345"/>
    </location>
</feature>
<proteinExistence type="inferred from homology"/>
<dbReference type="Gene3D" id="3.30.470.30">
    <property type="entry name" value="DNA ligase/mRNA capping enzyme"/>
    <property type="match status" value="1"/>
</dbReference>
<evidence type="ECO:0000256" key="2">
    <source>
        <dbReference type="ARBA" id="ARBA00012727"/>
    </source>
</evidence>
<comment type="catalytic activity">
    <reaction evidence="4">
        <text>ATP + (deoxyribonucleotide)n-3'-hydroxyl + 5'-phospho-(deoxyribonucleotide)m = (deoxyribonucleotide)n+m + AMP + diphosphate.</text>
        <dbReference type="EC" id="6.5.1.1"/>
    </reaction>
</comment>
<dbReference type="EMBL" id="SRXW01000005">
    <property type="protein sequence ID" value="TGY87567.1"/>
    <property type="molecule type" value="Genomic_DNA"/>
</dbReference>
<keyword evidence="8" id="KW-1185">Reference proteome</keyword>
<dbReference type="Pfam" id="PF04679">
    <property type="entry name" value="DNA_ligase_A_C"/>
    <property type="match status" value="1"/>
</dbReference>
<dbReference type="GO" id="GO:0006281">
    <property type="term" value="P:DNA repair"/>
    <property type="evidence" value="ECO:0007669"/>
    <property type="project" value="InterPro"/>
</dbReference>
<dbReference type="PROSITE" id="PS00697">
    <property type="entry name" value="DNA_LIGASE_A1"/>
    <property type="match status" value="1"/>
</dbReference>
<evidence type="ECO:0000256" key="4">
    <source>
        <dbReference type="ARBA" id="ARBA00034003"/>
    </source>
</evidence>
<dbReference type="CDD" id="cd07906">
    <property type="entry name" value="Adenylation_DNA_ligase_LigD_LigC"/>
    <property type="match status" value="1"/>
</dbReference>
<dbReference type="NCBIfam" id="TIGR02779">
    <property type="entry name" value="NHEJ_ligase_lig"/>
    <property type="match status" value="1"/>
</dbReference>
<dbReference type="InterPro" id="IPR050191">
    <property type="entry name" value="ATP-dep_DNA_ligase"/>
</dbReference>
<dbReference type="OrthoDB" id="9802472at2"/>
<evidence type="ECO:0000313" key="8">
    <source>
        <dbReference type="Proteomes" id="UP000308054"/>
    </source>
</evidence>
<sequence>MAKLIDTLGEDARDKAKARNFPDWMDPMLARLTHDHFTSEDWVFERKLDGERVVAYVEEDGSVRLMSRNGKCLNDTYPDIAEALGEHAAKGLVLDGEMAAFDEDGVSDFQRLQPRMQASGPEEAARQVKVFYYVFDCMHADGHDLSNVPLKERKSLLREAVEWEDPLRFTEHRIADSLDYYEQACDKGWEGLIAKKADAGYTHGRSANWLKFKCVMQQEFVIGGFTEPQGERKGFGALLLGFYRDGKLVYAGQVGTGFDDEFLEDTREKLDRIEREDSPYDEGDPPAKGVHFVEPELVGEVEFTEWTGEDRLRHPRFQGLRRDKDPKDVHKEAESQVTEPEARGS</sequence>
<evidence type="ECO:0000259" key="6">
    <source>
        <dbReference type="PROSITE" id="PS50160"/>
    </source>
</evidence>
<protein>
    <recommendedName>
        <fullName evidence="2">DNA ligase (ATP)</fullName>
        <ecNumber evidence="2">6.5.1.1</ecNumber>
    </recommendedName>
</protein>
<dbReference type="SUPFAM" id="SSF56091">
    <property type="entry name" value="DNA ligase/mRNA capping enzyme, catalytic domain"/>
    <property type="match status" value="1"/>
</dbReference>
<evidence type="ECO:0000313" key="7">
    <source>
        <dbReference type="EMBL" id="TGY87567.1"/>
    </source>
</evidence>
<dbReference type="InterPro" id="IPR016059">
    <property type="entry name" value="DNA_ligase_ATP-dep_CS"/>
</dbReference>
<keyword evidence="3 7" id="KW-0436">Ligase</keyword>
<dbReference type="InterPro" id="IPR012309">
    <property type="entry name" value="DNA_ligase_ATP-dep_C"/>
</dbReference>
<comment type="similarity">
    <text evidence="1">Belongs to the ATP-dependent DNA ligase family.</text>
</comment>
<dbReference type="GO" id="GO:0003910">
    <property type="term" value="F:DNA ligase (ATP) activity"/>
    <property type="evidence" value="ECO:0007669"/>
    <property type="project" value="UniProtKB-EC"/>
</dbReference>